<dbReference type="Pfam" id="PF03358">
    <property type="entry name" value="FMN_red"/>
    <property type="match status" value="1"/>
</dbReference>
<dbReference type="GO" id="GO:0005829">
    <property type="term" value="C:cytosol"/>
    <property type="evidence" value="ECO:0007669"/>
    <property type="project" value="TreeGrafter"/>
</dbReference>
<protein>
    <recommendedName>
        <fullName evidence="1">NADPH-dependent FMN reductase-like domain-containing protein</fullName>
    </recommendedName>
</protein>
<dbReference type="Proteomes" id="UP000001285">
    <property type="component" value="Chromosome"/>
</dbReference>
<gene>
    <name evidence="2" type="ordered locus">LSA_00410</name>
</gene>
<dbReference type="InterPro" id="IPR050712">
    <property type="entry name" value="NAD(P)H-dep_reductase"/>
</dbReference>
<proteinExistence type="predicted"/>
<dbReference type="Gene3D" id="3.40.50.360">
    <property type="match status" value="1"/>
</dbReference>
<evidence type="ECO:0000313" key="2">
    <source>
        <dbReference type="EMBL" id="AEN98530.1"/>
    </source>
</evidence>
<keyword evidence="3" id="KW-1185">Reference proteome</keyword>
<evidence type="ECO:0000313" key="3">
    <source>
        <dbReference type="Proteomes" id="UP000001285"/>
    </source>
</evidence>
<reference evidence="2 3" key="1">
    <citation type="journal article" date="2011" name="Microb. Cell Fact.">
        <title>Genomic analysis reveals Lactobacillus sanfranciscensis as stable element in traditional sourdoughs.</title>
        <authorList>
            <person name="Vogel R.F."/>
            <person name="Pavlovic M."/>
            <person name="Ehrmann M.A."/>
            <person name="Wiezer A."/>
            <person name="Liesegang H."/>
            <person name="Offschanka S."/>
            <person name="Voget S."/>
            <person name="Angelov A."/>
            <person name="Bocker G."/>
            <person name="Liebl W."/>
        </authorList>
    </citation>
    <scope>NUCLEOTIDE SEQUENCE [LARGE SCALE GENOMIC DNA]</scope>
    <source>
        <strain evidence="2 3">TMW 1.1304</strain>
    </source>
</reference>
<feature type="domain" description="NADPH-dependent FMN reductase-like" evidence="1">
    <location>
        <begin position="2"/>
        <end position="149"/>
    </location>
</feature>
<dbReference type="GO" id="GO:0010181">
    <property type="term" value="F:FMN binding"/>
    <property type="evidence" value="ECO:0007669"/>
    <property type="project" value="TreeGrafter"/>
</dbReference>
<dbReference type="STRING" id="714313.LSA_00410"/>
<evidence type="ECO:0000259" key="1">
    <source>
        <dbReference type="Pfam" id="PF03358"/>
    </source>
</evidence>
<dbReference type="InterPro" id="IPR005025">
    <property type="entry name" value="FMN_Rdtase-like_dom"/>
</dbReference>
<dbReference type="eggNOG" id="COG0431">
    <property type="taxonomic scope" value="Bacteria"/>
</dbReference>
<dbReference type="GO" id="GO:0016491">
    <property type="term" value="F:oxidoreductase activity"/>
    <property type="evidence" value="ECO:0007669"/>
    <property type="project" value="InterPro"/>
</dbReference>
<dbReference type="RefSeq" id="WP_014081395.1">
    <property type="nucleotide sequence ID" value="NC_015978.1"/>
</dbReference>
<dbReference type="AlphaFoldDB" id="G2KTT7"/>
<dbReference type="HOGENOM" id="CLU_055322_2_2_9"/>
<dbReference type="PANTHER" id="PTHR30543">
    <property type="entry name" value="CHROMATE REDUCTASE"/>
    <property type="match status" value="1"/>
</dbReference>
<dbReference type="EMBL" id="CP002461">
    <property type="protein sequence ID" value="AEN98530.1"/>
    <property type="molecule type" value="Genomic_DNA"/>
</dbReference>
<sequence>MTKINVILGSVREPSMGNRLFTYLKNNRLELEAENGIQLTFIKVGDYQLKPYNQPIPPLATPEYPNNLPENAKQWVNDVSDADGVLILAPEYDYSIPGALKTALDYLKGMDGKPVQVISYSMGKVGGLLGMMALLPVFQVLNMITLNHNLQLANIQKVFAEDGNFIPELAESEQVYYRNRIAQIIKNISHYSELLK</sequence>
<organism evidence="2 3">
    <name type="scientific">Fructilactobacillus sanfranciscensis (strain TMW 1.1304)</name>
    <name type="common">Lactobacillus sanfranciscensis</name>
    <dbReference type="NCBI Taxonomy" id="714313"/>
    <lineage>
        <taxon>Bacteria</taxon>
        <taxon>Bacillati</taxon>
        <taxon>Bacillota</taxon>
        <taxon>Bacilli</taxon>
        <taxon>Lactobacillales</taxon>
        <taxon>Lactobacillaceae</taxon>
        <taxon>Fructilactobacillus</taxon>
    </lineage>
</organism>
<dbReference type="SUPFAM" id="SSF52218">
    <property type="entry name" value="Flavoproteins"/>
    <property type="match status" value="1"/>
</dbReference>
<dbReference type="KEGG" id="lsn:LSA_00410"/>
<dbReference type="InterPro" id="IPR029039">
    <property type="entry name" value="Flavoprotein-like_sf"/>
</dbReference>
<accession>G2KTT7</accession>
<dbReference type="PANTHER" id="PTHR30543:SF21">
    <property type="entry name" value="NAD(P)H-DEPENDENT FMN REDUCTASE LOT6"/>
    <property type="match status" value="1"/>
</dbReference>
<name>G2KTT7_FRUST</name>